<feature type="domain" description="DNL-type" evidence="2">
    <location>
        <begin position="118"/>
        <end position="208"/>
    </location>
</feature>
<sequence>MEALTRASIVPASPASLSVFSLKRNLSPRRLRLPFASMSKDNNSEVNRGSEDRSITPISNDSRFSLSPLSKDAAMGLVLNAAVGRGWTTGSGMEGPSVPADTGTENILTFPFSLFTKSPRRRMLVAFSCNICQQRTTRAINPHAYSDGTVFVQCCGCNAYHKLVDNLNLFHEMKCYIGPSFNYKGSNLDVNVNFMEDEASDDNTFPLQ</sequence>
<dbReference type="PANTHER" id="PTHR20922">
    <property type="entry name" value="DNL-TYPE ZINC FINGER PROTEIN"/>
    <property type="match status" value="1"/>
</dbReference>
<evidence type="ECO:0000313" key="4">
    <source>
        <dbReference type="Proteomes" id="UP001345219"/>
    </source>
</evidence>
<dbReference type="GO" id="GO:0050821">
    <property type="term" value="P:protein stabilization"/>
    <property type="evidence" value="ECO:0007669"/>
    <property type="project" value="TreeGrafter"/>
</dbReference>
<dbReference type="GO" id="GO:0008270">
    <property type="term" value="F:zinc ion binding"/>
    <property type="evidence" value="ECO:0007669"/>
    <property type="project" value="UniProtKB-KW"/>
</dbReference>
<dbReference type="PANTHER" id="PTHR20922:SF15">
    <property type="entry name" value="A_TM021B04.14 PROTEIN"/>
    <property type="match status" value="1"/>
</dbReference>
<name>A0AAN7PVY8_9MYRT</name>
<reference evidence="3 4" key="1">
    <citation type="journal article" date="2023" name="Hortic Res">
        <title>Pangenome of water caltrop reveals structural variations and asymmetric subgenome divergence after allopolyploidization.</title>
        <authorList>
            <person name="Zhang X."/>
            <person name="Chen Y."/>
            <person name="Wang L."/>
            <person name="Yuan Y."/>
            <person name="Fang M."/>
            <person name="Shi L."/>
            <person name="Lu R."/>
            <person name="Comes H.P."/>
            <person name="Ma Y."/>
            <person name="Chen Y."/>
            <person name="Huang G."/>
            <person name="Zhou Y."/>
            <person name="Zheng Z."/>
            <person name="Qiu Y."/>
        </authorList>
    </citation>
    <scope>NUCLEOTIDE SEQUENCE [LARGE SCALE GENOMIC DNA]</scope>
    <source>
        <tissue evidence="3">Roots</tissue>
    </source>
</reference>
<dbReference type="Pfam" id="PF05180">
    <property type="entry name" value="zf-DNL"/>
    <property type="match status" value="1"/>
</dbReference>
<protein>
    <recommendedName>
        <fullName evidence="2">DNL-type domain-containing protein</fullName>
    </recommendedName>
</protein>
<dbReference type="PROSITE" id="PS51501">
    <property type="entry name" value="ZF_DNL"/>
    <property type="match status" value="1"/>
</dbReference>
<keyword evidence="1" id="KW-0479">Metal-binding</keyword>
<comment type="caution">
    <text evidence="3">The sequence shown here is derived from an EMBL/GenBank/DDBJ whole genome shotgun (WGS) entry which is preliminary data.</text>
</comment>
<dbReference type="GO" id="GO:0006457">
    <property type="term" value="P:protein folding"/>
    <property type="evidence" value="ECO:0007669"/>
    <property type="project" value="TreeGrafter"/>
</dbReference>
<accession>A0AAN7PVY8</accession>
<evidence type="ECO:0000259" key="2">
    <source>
        <dbReference type="PROSITE" id="PS51501"/>
    </source>
</evidence>
<dbReference type="InterPro" id="IPR024158">
    <property type="entry name" value="Mt_import_TIM15"/>
</dbReference>
<dbReference type="Proteomes" id="UP001345219">
    <property type="component" value="Chromosome 8"/>
</dbReference>
<gene>
    <name evidence="3" type="ORF">SAY87_008558</name>
</gene>
<dbReference type="AlphaFoldDB" id="A0AAN7PVY8"/>
<keyword evidence="1" id="KW-0863">Zinc-finger</keyword>
<dbReference type="EMBL" id="JAXIOK010000014">
    <property type="protein sequence ID" value="KAK4754801.1"/>
    <property type="molecule type" value="Genomic_DNA"/>
</dbReference>
<proteinExistence type="predicted"/>
<keyword evidence="1" id="KW-0862">Zinc</keyword>
<evidence type="ECO:0000256" key="1">
    <source>
        <dbReference type="PROSITE-ProRule" id="PRU00834"/>
    </source>
</evidence>
<dbReference type="GO" id="GO:0051087">
    <property type="term" value="F:protein-folding chaperone binding"/>
    <property type="evidence" value="ECO:0007669"/>
    <property type="project" value="TreeGrafter"/>
</dbReference>
<dbReference type="GO" id="GO:0030150">
    <property type="term" value="P:protein import into mitochondrial matrix"/>
    <property type="evidence" value="ECO:0007669"/>
    <property type="project" value="TreeGrafter"/>
</dbReference>
<evidence type="ECO:0000313" key="3">
    <source>
        <dbReference type="EMBL" id="KAK4754801.1"/>
    </source>
</evidence>
<dbReference type="GO" id="GO:0005739">
    <property type="term" value="C:mitochondrion"/>
    <property type="evidence" value="ECO:0007669"/>
    <property type="project" value="TreeGrafter"/>
</dbReference>
<dbReference type="InterPro" id="IPR007853">
    <property type="entry name" value="Znf_DNL-typ"/>
</dbReference>
<keyword evidence="4" id="KW-1185">Reference proteome</keyword>
<organism evidence="3 4">
    <name type="scientific">Trapa incisa</name>
    <dbReference type="NCBI Taxonomy" id="236973"/>
    <lineage>
        <taxon>Eukaryota</taxon>
        <taxon>Viridiplantae</taxon>
        <taxon>Streptophyta</taxon>
        <taxon>Embryophyta</taxon>
        <taxon>Tracheophyta</taxon>
        <taxon>Spermatophyta</taxon>
        <taxon>Magnoliopsida</taxon>
        <taxon>eudicotyledons</taxon>
        <taxon>Gunneridae</taxon>
        <taxon>Pentapetalae</taxon>
        <taxon>rosids</taxon>
        <taxon>malvids</taxon>
        <taxon>Myrtales</taxon>
        <taxon>Lythraceae</taxon>
        <taxon>Trapa</taxon>
    </lineage>
</organism>